<dbReference type="InterPro" id="IPR001048">
    <property type="entry name" value="Asp/Glu/Uridylate_kinase"/>
</dbReference>
<accession>A0A317JQE4</accession>
<dbReference type="EMBL" id="PSRQ01000010">
    <property type="protein sequence ID" value="PWU24142.1"/>
    <property type="molecule type" value="Genomic_DNA"/>
</dbReference>
<evidence type="ECO:0000313" key="2">
    <source>
        <dbReference type="EMBL" id="PWU24142.1"/>
    </source>
</evidence>
<evidence type="ECO:0000313" key="3">
    <source>
        <dbReference type="Proteomes" id="UP000246104"/>
    </source>
</evidence>
<dbReference type="AlphaFoldDB" id="A0A317JQE4"/>
<dbReference type="Pfam" id="PF00696">
    <property type="entry name" value="AA_kinase"/>
    <property type="match status" value="1"/>
</dbReference>
<comment type="caution">
    <text evidence="2">The sequence shown here is derived from an EMBL/GenBank/DDBJ whole genome shotgun (WGS) entry which is preliminary data.</text>
</comment>
<dbReference type="Gene3D" id="3.40.1160.10">
    <property type="entry name" value="Acetylglutamate kinase-like"/>
    <property type="match status" value="1"/>
</dbReference>
<reference evidence="2 3" key="1">
    <citation type="submission" date="2018-02" db="EMBL/GenBank/DDBJ databases">
        <title>Genomic Reconstructions from Amazon Rainforest and Pasture Soil Reveal Novel Insights into the Physiology of Candidate Phyla in Tropical Sites.</title>
        <authorList>
            <person name="Kroeger M.E."/>
            <person name="Delmont T."/>
            <person name="Eren A.M."/>
            <person name="Guo J."/>
            <person name="Meyer K.M."/>
            <person name="Khan K."/>
            <person name="Rodrigues J.L.M."/>
            <person name="Bohannan B.J.M."/>
            <person name="Tringe S."/>
            <person name="Borges C.D."/>
            <person name="Tiedje J."/>
            <person name="Tsai S.M."/>
            <person name="Nusslein K."/>
        </authorList>
    </citation>
    <scope>NUCLEOTIDE SEQUENCE [LARGE SCALE GENOMIC DNA]</scope>
    <source>
        <strain evidence="2">Amazon FNV 2010 28 9</strain>
    </source>
</reference>
<evidence type="ECO:0000259" key="1">
    <source>
        <dbReference type="Pfam" id="PF00696"/>
    </source>
</evidence>
<dbReference type="InterPro" id="IPR036393">
    <property type="entry name" value="AceGlu_kinase-like_sf"/>
</dbReference>
<sequence length="252" mass="27688">MNKEKALVLKFGGSGATTIEGANVEYLTSFLSSLVDVFSQYERIGLIIGGGPRIRSLQKTVNTDYEKNMIAREALWEHAEQLLDVIIELGLEAVPVIPHSIDEAIQIINLQLGKVVVLSWLKEGQSTDASAIFLADEWQFQGYEATIVILSNVTHIFTSDPKIDPQAKSIQSSNVKALVEQNILVDDPLAFKPGMNVTIDPVAVAHLLEMEDNAPKIFFGDYKDAESVRAFLLGLVPQNGTILSTQCVKTIY</sequence>
<feature type="domain" description="Aspartate/glutamate/uridylate kinase" evidence="1">
    <location>
        <begin position="6"/>
        <end position="180"/>
    </location>
</feature>
<gene>
    <name evidence="2" type="ORF">C5B42_00575</name>
</gene>
<protein>
    <recommendedName>
        <fullName evidence="1">Aspartate/glutamate/uridylate kinase domain-containing protein</fullName>
    </recommendedName>
</protein>
<dbReference type="SUPFAM" id="SSF53633">
    <property type="entry name" value="Carbamate kinase-like"/>
    <property type="match status" value="1"/>
</dbReference>
<dbReference type="Proteomes" id="UP000246104">
    <property type="component" value="Unassembled WGS sequence"/>
</dbReference>
<name>A0A317JQE4_9BACT</name>
<proteinExistence type="predicted"/>
<organism evidence="2 3">
    <name type="scientific">Candidatus Cerribacteria bacterium 'Amazon FNV 2010 28 9'</name>
    <dbReference type="NCBI Taxonomy" id="2081795"/>
    <lineage>
        <taxon>Bacteria</taxon>
        <taxon>Candidatus Cerribacteria</taxon>
    </lineage>
</organism>